<organism evidence="1 2">
    <name type="scientific">Goodea atripinnis</name>
    <dbReference type="NCBI Taxonomy" id="208336"/>
    <lineage>
        <taxon>Eukaryota</taxon>
        <taxon>Metazoa</taxon>
        <taxon>Chordata</taxon>
        <taxon>Craniata</taxon>
        <taxon>Vertebrata</taxon>
        <taxon>Euteleostomi</taxon>
        <taxon>Actinopterygii</taxon>
        <taxon>Neopterygii</taxon>
        <taxon>Teleostei</taxon>
        <taxon>Neoteleostei</taxon>
        <taxon>Acanthomorphata</taxon>
        <taxon>Ovalentaria</taxon>
        <taxon>Atherinomorphae</taxon>
        <taxon>Cyprinodontiformes</taxon>
        <taxon>Goodeidae</taxon>
        <taxon>Goodea</taxon>
    </lineage>
</organism>
<evidence type="ECO:0000313" key="2">
    <source>
        <dbReference type="Proteomes" id="UP001476798"/>
    </source>
</evidence>
<reference evidence="1 2" key="1">
    <citation type="submission" date="2021-06" db="EMBL/GenBank/DDBJ databases">
        <authorList>
            <person name="Palmer J.M."/>
        </authorList>
    </citation>
    <scope>NUCLEOTIDE SEQUENCE [LARGE SCALE GENOMIC DNA]</scope>
    <source>
        <strain evidence="1 2">GA_2019</strain>
        <tissue evidence="1">Muscle</tissue>
    </source>
</reference>
<accession>A0ABV0MJ47</accession>
<gene>
    <name evidence="1" type="ORF">GOODEAATRI_019458</name>
</gene>
<dbReference type="Proteomes" id="UP001476798">
    <property type="component" value="Unassembled WGS sequence"/>
</dbReference>
<evidence type="ECO:0000313" key="1">
    <source>
        <dbReference type="EMBL" id="MEQ2159136.1"/>
    </source>
</evidence>
<proteinExistence type="predicted"/>
<comment type="caution">
    <text evidence="1">The sequence shown here is derived from an EMBL/GenBank/DDBJ whole genome shotgun (WGS) entry which is preliminary data.</text>
</comment>
<keyword evidence="2" id="KW-1185">Reference proteome</keyword>
<sequence>MDQRPHYYKWDPSLPVHLLLHSTIPHEQATKISELLCLRQKLAPDCKGAMQLFLDQDYGFRLTAGSYLLFCPHNQCLVTEVEEIQEKAMFYCFSQFPIW</sequence>
<name>A0ABV0MJ47_9TELE</name>
<protein>
    <submittedName>
        <fullName evidence="1">Uncharacterized protein</fullName>
    </submittedName>
</protein>
<dbReference type="EMBL" id="JAHRIO010001727">
    <property type="protein sequence ID" value="MEQ2159136.1"/>
    <property type="molecule type" value="Genomic_DNA"/>
</dbReference>